<evidence type="ECO:0000256" key="1">
    <source>
        <dbReference type="SAM" id="MobiDB-lite"/>
    </source>
</evidence>
<dbReference type="OrthoDB" id="407509at2759"/>
<dbReference type="Proteomes" id="UP000838756">
    <property type="component" value="Unassembled WGS sequence"/>
</dbReference>
<comment type="caution">
    <text evidence="2">The sequence shown here is derived from an EMBL/GenBank/DDBJ whole genome shotgun (WGS) entry which is preliminary data.</text>
</comment>
<evidence type="ECO:0000313" key="2">
    <source>
        <dbReference type="EMBL" id="CAH2227094.1"/>
    </source>
</evidence>
<evidence type="ECO:0000313" key="3">
    <source>
        <dbReference type="Proteomes" id="UP000838756"/>
    </source>
</evidence>
<gene>
    <name evidence="2" type="primary">jg27942</name>
    <name evidence="2" type="ORF">PAEG_LOCUS7628</name>
</gene>
<proteinExistence type="predicted"/>
<organism evidence="2 3">
    <name type="scientific">Pararge aegeria aegeria</name>
    <dbReference type="NCBI Taxonomy" id="348720"/>
    <lineage>
        <taxon>Eukaryota</taxon>
        <taxon>Metazoa</taxon>
        <taxon>Ecdysozoa</taxon>
        <taxon>Arthropoda</taxon>
        <taxon>Hexapoda</taxon>
        <taxon>Insecta</taxon>
        <taxon>Pterygota</taxon>
        <taxon>Neoptera</taxon>
        <taxon>Endopterygota</taxon>
        <taxon>Lepidoptera</taxon>
        <taxon>Glossata</taxon>
        <taxon>Ditrysia</taxon>
        <taxon>Papilionoidea</taxon>
        <taxon>Nymphalidae</taxon>
        <taxon>Satyrinae</taxon>
        <taxon>Satyrini</taxon>
        <taxon>Parargina</taxon>
        <taxon>Pararge</taxon>
    </lineage>
</organism>
<sequence length="92" mass="10812">MDLKRGLYGPHKKAQSHSAGDRDRLRVSLRVQIRNEEIRRRTRVNDIAQRVTMLKPKWAGNIARRTDVRWDSMELVWHPCTGKRSVGRPILI</sequence>
<dbReference type="EMBL" id="CAKXAJ010022419">
    <property type="protein sequence ID" value="CAH2227094.1"/>
    <property type="molecule type" value="Genomic_DNA"/>
</dbReference>
<feature type="region of interest" description="Disordered" evidence="1">
    <location>
        <begin position="1"/>
        <end position="23"/>
    </location>
</feature>
<accession>A0A8S4R1M4</accession>
<dbReference type="AlphaFoldDB" id="A0A8S4R1M4"/>
<keyword evidence="3" id="KW-1185">Reference proteome</keyword>
<reference evidence="2" key="1">
    <citation type="submission" date="2022-03" db="EMBL/GenBank/DDBJ databases">
        <authorList>
            <person name="Lindestad O."/>
        </authorList>
    </citation>
    <scope>NUCLEOTIDE SEQUENCE</scope>
</reference>
<protein>
    <submittedName>
        <fullName evidence="2">Jg27942 protein</fullName>
    </submittedName>
</protein>
<name>A0A8S4R1M4_9NEOP</name>